<evidence type="ECO:0000313" key="10">
    <source>
        <dbReference type="Ensembl" id="ENSPANP00000053876.1"/>
    </source>
</evidence>
<dbReference type="PANTHER" id="PTHR24253">
    <property type="entry name" value="TRANSMEMBRANE PROTEASE SERINE"/>
    <property type="match status" value="1"/>
</dbReference>
<dbReference type="GO" id="GO:0004252">
    <property type="term" value="F:serine-type endopeptidase activity"/>
    <property type="evidence" value="ECO:0007669"/>
    <property type="project" value="InterPro"/>
</dbReference>
<evidence type="ECO:0000256" key="3">
    <source>
        <dbReference type="ARBA" id="ARBA00022536"/>
    </source>
</evidence>
<dbReference type="OMA" id="TSEGHIC"/>
<keyword evidence="7" id="KW-1015">Disulfide bond</keyword>
<dbReference type="AlphaFoldDB" id="A0A8I5R7H2"/>
<reference evidence="10" key="1">
    <citation type="submission" date="2025-08" db="UniProtKB">
        <authorList>
            <consortium name="Ensembl"/>
        </authorList>
    </citation>
    <scope>IDENTIFICATION</scope>
</reference>
<evidence type="ECO:0000313" key="11">
    <source>
        <dbReference type="Proteomes" id="UP000028761"/>
    </source>
</evidence>
<dbReference type="CDD" id="cd00190">
    <property type="entry name" value="Tryp_SPc"/>
    <property type="match status" value="1"/>
</dbReference>
<dbReference type="Pfam" id="PF00089">
    <property type="entry name" value="Trypsin"/>
    <property type="match status" value="2"/>
</dbReference>
<keyword evidence="6" id="KW-0378">Hydrolase</keyword>
<dbReference type="InterPro" id="IPR009003">
    <property type="entry name" value="Peptidase_S1_PA"/>
</dbReference>
<keyword evidence="11" id="KW-1185">Reference proteome</keyword>
<evidence type="ECO:0000256" key="2">
    <source>
        <dbReference type="ARBA" id="ARBA00022525"/>
    </source>
</evidence>
<keyword evidence="3" id="KW-0245">EGF-like domain</keyword>
<dbReference type="InterPro" id="IPR001254">
    <property type="entry name" value="Trypsin_dom"/>
</dbReference>
<keyword evidence="2" id="KW-0964">Secreted</keyword>
<dbReference type="PANTHER" id="PTHR24253:SF153">
    <property type="entry name" value="SERINE PROTEASE HEPSIN"/>
    <property type="match status" value="1"/>
</dbReference>
<dbReference type="GeneTree" id="ENSGT00940000160305"/>
<proteinExistence type="predicted"/>
<evidence type="ECO:0000256" key="4">
    <source>
        <dbReference type="ARBA" id="ARBA00022670"/>
    </source>
</evidence>
<dbReference type="Gene3D" id="2.40.10.10">
    <property type="entry name" value="Trypsin-like serine proteases"/>
    <property type="match status" value="3"/>
</dbReference>
<evidence type="ECO:0000256" key="1">
    <source>
        <dbReference type="ARBA" id="ARBA00004613"/>
    </source>
</evidence>
<evidence type="ECO:0000256" key="7">
    <source>
        <dbReference type="ARBA" id="ARBA00023157"/>
    </source>
</evidence>
<organism evidence="10 11">
    <name type="scientific">Papio anubis</name>
    <name type="common">Olive baboon</name>
    <dbReference type="NCBI Taxonomy" id="9555"/>
    <lineage>
        <taxon>Eukaryota</taxon>
        <taxon>Metazoa</taxon>
        <taxon>Chordata</taxon>
        <taxon>Craniata</taxon>
        <taxon>Vertebrata</taxon>
        <taxon>Euteleostomi</taxon>
        <taxon>Mammalia</taxon>
        <taxon>Eutheria</taxon>
        <taxon>Euarchontoglires</taxon>
        <taxon>Primates</taxon>
        <taxon>Haplorrhini</taxon>
        <taxon>Catarrhini</taxon>
        <taxon>Cercopithecidae</taxon>
        <taxon>Cercopithecinae</taxon>
        <taxon>Papio</taxon>
    </lineage>
</organism>
<comment type="subcellular location">
    <subcellularLocation>
        <location evidence="1">Secreted</location>
    </subcellularLocation>
</comment>
<keyword evidence="8" id="KW-0325">Glycoprotein</keyword>
<evidence type="ECO:0000256" key="6">
    <source>
        <dbReference type="ARBA" id="ARBA00022801"/>
    </source>
</evidence>
<protein>
    <recommendedName>
        <fullName evidence="9">Peptidase S1 domain-containing protein</fullName>
    </recommendedName>
</protein>
<evidence type="ECO:0000259" key="9">
    <source>
        <dbReference type="PROSITE" id="PS50240"/>
    </source>
</evidence>
<dbReference type="FunFam" id="2.40.10.10:FF:000054">
    <property type="entry name" value="Complement C1r subcomponent"/>
    <property type="match status" value="1"/>
</dbReference>
<keyword evidence="4" id="KW-0645">Protease</keyword>
<dbReference type="Ensembl" id="ENSPANT00000065086.1">
    <property type="protein sequence ID" value="ENSPANP00000053876.1"/>
    <property type="gene ID" value="ENSPANG00000046774.1"/>
</dbReference>
<accession>A0A8I5R7H2</accession>
<dbReference type="SMART" id="SM00020">
    <property type="entry name" value="Tryp_SPc"/>
    <property type="match status" value="1"/>
</dbReference>
<sequence length="396" mass="41865">MRPLQGGREDCGRPRHPGRTLAVAGWPVVGLSGAHMWGLPHPPTLGAHGRPLLPEVSGAEWGCSSPLPSVAACSGPCFRSPLRSEDPRLYRVKVGGLTPSLSEPHSTLVTVKRLLVHSSYRGATTSGDIALMELEFPLQASQFSPVCLPGPQTPLAIGSLCWVTGWGSTQERALASVLQEVAVPLLDSNACELMYHLGEPSLAGQRLIQDDMICAGSVQGKKDSCQVTAAPGHPMQKCGLFRLTLSWALSPCSPPQGLQRVQSPCLAPWPQQQILEGTWGPGVSLNADLMGPSLSLPQGDSGGPLVCPINDTWVQAGIVSWGFGCARPFRPGVYTQVLSYTDWIQRTLAEPRSGMSGARPGAPGFLSGISGSHPGTSRSHPVLLLELLTVRLLGSL</sequence>
<name>A0A8I5R7H2_PAPAN</name>
<evidence type="ECO:0000256" key="8">
    <source>
        <dbReference type="ARBA" id="ARBA00023180"/>
    </source>
</evidence>
<dbReference type="SUPFAM" id="SSF50494">
    <property type="entry name" value="Trypsin-like serine proteases"/>
    <property type="match status" value="1"/>
</dbReference>
<feature type="domain" description="Peptidase S1" evidence="9">
    <location>
        <begin position="28"/>
        <end position="349"/>
    </location>
</feature>
<dbReference type="GO" id="GO:0005576">
    <property type="term" value="C:extracellular region"/>
    <property type="evidence" value="ECO:0007669"/>
    <property type="project" value="UniProtKB-SubCell"/>
</dbReference>
<dbReference type="Proteomes" id="UP000028761">
    <property type="component" value="Unplaced"/>
</dbReference>
<dbReference type="GO" id="GO:0031638">
    <property type="term" value="P:zymogen activation"/>
    <property type="evidence" value="ECO:0007669"/>
    <property type="project" value="UniProtKB-ARBA"/>
</dbReference>
<keyword evidence="5" id="KW-0732">Signal</keyword>
<reference evidence="10" key="2">
    <citation type="submission" date="2025-09" db="UniProtKB">
        <authorList>
            <consortium name="Ensembl"/>
        </authorList>
    </citation>
    <scope>IDENTIFICATION</scope>
</reference>
<dbReference type="PROSITE" id="PS50240">
    <property type="entry name" value="TRYPSIN_DOM"/>
    <property type="match status" value="1"/>
</dbReference>
<evidence type="ECO:0000256" key="5">
    <source>
        <dbReference type="ARBA" id="ARBA00022729"/>
    </source>
</evidence>
<dbReference type="InterPro" id="IPR043504">
    <property type="entry name" value="Peptidase_S1_PA_chymotrypsin"/>
</dbReference>